<evidence type="ECO:0000256" key="9">
    <source>
        <dbReference type="SAM" id="MobiDB-lite"/>
    </source>
</evidence>
<comment type="subcellular location">
    <subcellularLocation>
        <location evidence="1">Membrane</location>
        <topology evidence="1">Multi-pass membrane protein</topology>
    </subcellularLocation>
</comment>
<keyword evidence="8" id="KW-0175">Coiled coil</keyword>
<evidence type="ECO:0000313" key="13">
    <source>
        <dbReference type="EMBL" id="EAR07618.1"/>
    </source>
</evidence>
<dbReference type="InterPro" id="IPR004089">
    <property type="entry name" value="MCPsignal_dom"/>
</dbReference>
<feature type="region of interest" description="Disordered" evidence="9">
    <location>
        <begin position="374"/>
        <end position="393"/>
    </location>
</feature>
<dbReference type="HOGENOM" id="CLU_000445_107_27_6"/>
<keyword evidence="5 7" id="KW-0807">Transducer</keyword>
<gene>
    <name evidence="13" type="ORF">MED297_00335</name>
</gene>
<proteinExistence type="inferred from homology"/>
<evidence type="ECO:0000259" key="12">
    <source>
        <dbReference type="PROSITE" id="PS50885"/>
    </source>
</evidence>
<dbReference type="SMART" id="SM00304">
    <property type="entry name" value="HAMP"/>
    <property type="match status" value="1"/>
</dbReference>
<dbReference type="GO" id="GO:0004888">
    <property type="term" value="F:transmembrane signaling receptor activity"/>
    <property type="evidence" value="ECO:0007669"/>
    <property type="project" value="InterPro"/>
</dbReference>
<dbReference type="GO" id="GO:0016020">
    <property type="term" value="C:membrane"/>
    <property type="evidence" value="ECO:0007669"/>
    <property type="project" value="UniProtKB-SubCell"/>
</dbReference>
<dbReference type="InterPro" id="IPR003660">
    <property type="entry name" value="HAMP_dom"/>
</dbReference>
<evidence type="ECO:0000256" key="4">
    <source>
        <dbReference type="ARBA" id="ARBA00023136"/>
    </source>
</evidence>
<feature type="coiled-coil region" evidence="8">
    <location>
        <begin position="20"/>
        <end position="61"/>
    </location>
</feature>
<protein>
    <submittedName>
        <fullName evidence="13">Methyl-accepting chemotaxis protein</fullName>
    </submittedName>
</protein>
<reference evidence="13 14" key="1">
    <citation type="submission" date="2006-02" db="EMBL/GenBank/DDBJ databases">
        <authorList>
            <person name="Pinhassi J."/>
            <person name="Pedros-Alio C."/>
            <person name="Ferriera S."/>
            <person name="Johnson J."/>
            <person name="Kravitz S."/>
            <person name="Halpern A."/>
            <person name="Remington K."/>
            <person name="Beeson K."/>
            <person name="Tran B."/>
            <person name="Rogers Y.-H."/>
            <person name="Friedman R."/>
            <person name="Venter J.C."/>
        </authorList>
    </citation>
    <scope>NUCLEOTIDE SEQUENCE [LARGE SCALE GENOMIC DNA]</scope>
    <source>
        <strain evidence="13 14">MED297</strain>
    </source>
</reference>
<dbReference type="EMBL" id="AAOE01000037">
    <property type="protein sequence ID" value="EAR07618.1"/>
    <property type="molecule type" value="Genomic_DNA"/>
</dbReference>
<accession>A4BJV1</accession>
<evidence type="ECO:0000256" key="3">
    <source>
        <dbReference type="ARBA" id="ARBA00022989"/>
    </source>
</evidence>
<evidence type="ECO:0000256" key="8">
    <source>
        <dbReference type="SAM" id="Coils"/>
    </source>
</evidence>
<evidence type="ECO:0000256" key="5">
    <source>
        <dbReference type="ARBA" id="ARBA00023224"/>
    </source>
</evidence>
<keyword evidence="14" id="KW-1185">Reference proteome</keyword>
<comment type="similarity">
    <text evidence="6">Belongs to the methyl-accepting chemotaxis (MCP) protein family.</text>
</comment>
<feature type="domain" description="HAMP" evidence="12">
    <location>
        <begin position="260"/>
        <end position="313"/>
    </location>
</feature>
<dbReference type="InterPro" id="IPR004090">
    <property type="entry name" value="Chemotax_Me-accpt_rcpt"/>
</dbReference>
<name>A4BJV1_9GAMM</name>
<keyword evidence="2 10" id="KW-0812">Transmembrane</keyword>
<comment type="caution">
    <text evidence="13">The sequence shown here is derived from an EMBL/GenBank/DDBJ whole genome shotgun (WGS) entry which is preliminary data.</text>
</comment>
<dbReference type="PRINTS" id="PR00260">
    <property type="entry name" value="CHEMTRNSDUCR"/>
</dbReference>
<keyword evidence="4 10" id="KW-0472">Membrane</keyword>
<dbReference type="GO" id="GO:0006935">
    <property type="term" value="P:chemotaxis"/>
    <property type="evidence" value="ECO:0007669"/>
    <property type="project" value="InterPro"/>
</dbReference>
<dbReference type="PANTHER" id="PTHR32089:SF119">
    <property type="entry name" value="METHYL-ACCEPTING CHEMOTAXIS PROTEIN CTPL"/>
    <property type="match status" value="1"/>
</dbReference>
<evidence type="ECO:0000256" key="6">
    <source>
        <dbReference type="ARBA" id="ARBA00029447"/>
    </source>
</evidence>
<evidence type="ECO:0000313" key="14">
    <source>
        <dbReference type="Proteomes" id="UP000005953"/>
    </source>
</evidence>
<evidence type="ECO:0000256" key="1">
    <source>
        <dbReference type="ARBA" id="ARBA00004141"/>
    </source>
</evidence>
<keyword evidence="3 10" id="KW-1133">Transmembrane helix</keyword>
<dbReference type="Gene3D" id="1.10.287.950">
    <property type="entry name" value="Methyl-accepting chemotaxis protein"/>
    <property type="match status" value="1"/>
</dbReference>
<sequence>MTLTQLLLTVAGFAIVLLGLNEIRQQMQTQQALATEQQAALEQQNQRFTTQQSELQAQQDAIAAQQSALELQQAVFTVYQTYPRFLFWRLASTSSLSDSDIRNGDTAQEELIVAADALRTIDEELADAIDLFLLDMEDFNSKVSQAIEAFQNDNVNQGRSLVSASQNHVISMSSMLEVVLFVSDEVLFEANEQVGQRLTALETSVAAVEQAGFTLGQAVNEVSTNSNDIALNIEARQSQVFIVLGIVLILSVLVSMALSRSIIGPLNQLKQTIETIDHQNDLSLEADVSRRDELGLIAKSVNSLLTHFREMVESVRTSASSIVSETETQTQSNQQVSTALADLNSEVDSVATAINEMTATVRGINDITTEAAQSARTGSQHCEDGQAQAAHSSESVLNLNDRLVEAGERLTQLEARTEQIYAIVDVIQSVSEQTNLLALNAAIEAARAGEQGRGFAVVADEVRTLAQRTDQSSGEIKQLVEQFAQEVNTTVQSVNDAKQAAIGAAEYSDAAKTSIAELFDTVTSIERMNVQISESTQEQTDATTALDASVSRISDLLSDIAQRANLTTDAMTRLKASTTELEAQSAQFRT</sequence>
<evidence type="ECO:0000259" key="11">
    <source>
        <dbReference type="PROSITE" id="PS50111"/>
    </source>
</evidence>
<dbReference type="FunFam" id="1.10.287.950:FF:000001">
    <property type="entry name" value="Methyl-accepting chemotaxis sensory transducer"/>
    <property type="match status" value="1"/>
</dbReference>
<dbReference type="SUPFAM" id="SSF58104">
    <property type="entry name" value="Methyl-accepting chemotaxis protein (MCP) signaling domain"/>
    <property type="match status" value="1"/>
</dbReference>
<evidence type="ECO:0000256" key="7">
    <source>
        <dbReference type="PROSITE-ProRule" id="PRU00284"/>
    </source>
</evidence>
<dbReference type="AlphaFoldDB" id="A4BJV1"/>
<evidence type="ECO:0000256" key="2">
    <source>
        <dbReference type="ARBA" id="ARBA00022692"/>
    </source>
</evidence>
<dbReference type="CDD" id="cd06225">
    <property type="entry name" value="HAMP"/>
    <property type="match status" value="1"/>
</dbReference>
<feature type="domain" description="Methyl-accepting transducer" evidence="11">
    <location>
        <begin position="318"/>
        <end position="554"/>
    </location>
</feature>
<evidence type="ECO:0000256" key="10">
    <source>
        <dbReference type="SAM" id="Phobius"/>
    </source>
</evidence>
<dbReference type="GO" id="GO:0007165">
    <property type="term" value="P:signal transduction"/>
    <property type="evidence" value="ECO:0007669"/>
    <property type="project" value="UniProtKB-KW"/>
</dbReference>
<dbReference type="STRING" id="314283.MED297_00335"/>
<organism evidence="13 14">
    <name type="scientific">Reinekea blandensis MED297</name>
    <dbReference type="NCBI Taxonomy" id="314283"/>
    <lineage>
        <taxon>Bacteria</taxon>
        <taxon>Pseudomonadati</taxon>
        <taxon>Pseudomonadota</taxon>
        <taxon>Gammaproteobacteria</taxon>
        <taxon>Oceanospirillales</taxon>
        <taxon>Saccharospirillaceae</taxon>
        <taxon>Reinekea</taxon>
    </lineage>
</organism>
<dbReference type="PROSITE" id="PS50885">
    <property type="entry name" value="HAMP"/>
    <property type="match status" value="1"/>
</dbReference>
<dbReference type="Pfam" id="PF00672">
    <property type="entry name" value="HAMP"/>
    <property type="match status" value="1"/>
</dbReference>
<dbReference type="PANTHER" id="PTHR32089">
    <property type="entry name" value="METHYL-ACCEPTING CHEMOTAXIS PROTEIN MCPB"/>
    <property type="match status" value="1"/>
</dbReference>
<dbReference type="Proteomes" id="UP000005953">
    <property type="component" value="Unassembled WGS sequence"/>
</dbReference>
<dbReference type="Gene3D" id="6.10.340.10">
    <property type="match status" value="1"/>
</dbReference>
<feature type="transmembrane region" description="Helical" evidence="10">
    <location>
        <begin position="240"/>
        <end position="258"/>
    </location>
</feature>
<dbReference type="SMART" id="SM00283">
    <property type="entry name" value="MA"/>
    <property type="match status" value="1"/>
</dbReference>
<feature type="transmembrane region" description="Helical" evidence="10">
    <location>
        <begin position="6"/>
        <end position="23"/>
    </location>
</feature>
<dbReference type="PROSITE" id="PS50111">
    <property type="entry name" value="CHEMOTAXIS_TRANSDUC_2"/>
    <property type="match status" value="1"/>
</dbReference>
<dbReference type="Pfam" id="PF00015">
    <property type="entry name" value="MCPsignal"/>
    <property type="match status" value="1"/>
</dbReference>